<feature type="domain" description="N-acetyltransferase" evidence="3">
    <location>
        <begin position="6"/>
        <end position="164"/>
    </location>
</feature>
<gene>
    <name evidence="4" type="ORF">GQF03_03770</name>
</gene>
<dbReference type="AlphaFoldDB" id="A0A845MCM7"/>
<keyword evidence="5" id="KW-1185">Reference proteome</keyword>
<keyword evidence="1 4" id="KW-0808">Transferase</keyword>
<dbReference type="SUPFAM" id="SSF55729">
    <property type="entry name" value="Acyl-CoA N-acyltransferases (Nat)"/>
    <property type="match status" value="1"/>
</dbReference>
<evidence type="ECO:0000256" key="1">
    <source>
        <dbReference type="ARBA" id="ARBA00022679"/>
    </source>
</evidence>
<comment type="caution">
    <text evidence="4">The sequence shown here is derived from an EMBL/GenBank/DDBJ whole genome shotgun (WGS) entry which is preliminary data.</text>
</comment>
<dbReference type="PANTHER" id="PTHR43877:SF1">
    <property type="entry name" value="ACETYLTRANSFERASE"/>
    <property type="match status" value="1"/>
</dbReference>
<evidence type="ECO:0000256" key="2">
    <source>
        <dbReference type="ARBA" id="ARBA00023315"/>
    </source>
</evidence>
<reference evidence="4 5" key="1">
    <citation type="journal article" date="2014" name="Int. J. Syst. Evol. Microbiol.">
        <title>Sneathiella chungangensis sp. nov., isolated from a marine sand, and emended description of the genus Sneathiella.</title>
        <authorList>
            <person name="Siamphan C."/>
            <person name="Kim H."/>
            <person name="Lee J.S."/>
            <person name="Kim W."/>
        </authorList>
    </citation>
    <scope>NUCLEOTIDE SEQUENCE [LARGE SCALE GENOMIC DNA]</scope>
    <source>
        <strain evidence="4 5">KCTC 32476</strain>
    </source>
</reference>
<dbReference type="Proteomes" id="UP000445696">
    <property type="component" value="Unassembled WGS sequence"/>
</dbReference>
<dbReference type="InterPro" id="IPR016181">
    <property type="entry name" value="Acyl_CoA_acyltransferase"/>
</dbReference>
<dbReference type="PANTHER" id="PTHR43877">
    <property type="entry name" value="AMINOALKYLPHOSPHONATE N-ACETYLTRANSFERASE-RELATED-RELATED"/>
    <property type="match status" value="1"/>
</dbReference>
<dbReference type="Pfam" id="PF00583">
    <property type="entry name" value="Acetyltransf_1"/>
    <property type="match status" value="1"/>
</dbReference>
<dbReference type="PROSITE" id="PS51186">
    <property type="entry name" value="GNAT"/>
    <property type="match status" value="1"/>
</dbReference>
<dbReference type="RefSeq" id="WP_161337837.1">
    <property type="nucleotide sequence ID" value="NZ_JBHSDG010000002.1"/>
</dbReference>
<evidence type="ECO:0000259" key="3">
    <source>
        <dbReference type="PROSITE" id="PS51186"/>
    </source>
</evidence>
<sequence length="164" mass="18545">MTTAEETLYVGEPGAAHRDSLIDLLLELNRFYNPQSTVKRAEIEAHLEHHLLAPDSHQTLIIAADGARALGLTSVYLIHSLVEPRPDANRQCFMKELYVRADARGNGIGARLMQWVIDYARAQGCCRLDWNVAADNKDGRRFYERLGGYQVDGRLCFRLDRAAF</sequence>
<dbReference type="EMBL" id="WTVA01000001">
    <property type="protein sequence ID" value="MZR21442.1"/>
    <property type="molecule type" value="Genomic_DNA"/>
</dbReference>
<organism evidence="4 5">
    <name type="scientific">Sneathiella chungangensis</name>
    <dbReference type="NCBI Taxonomy" id="1418234"/>
    <lineage>
        <taxon>Bacteria</taxon>
        <taxon>Pseudomonadati</taxon>
        <taxon>Pseudomonadota</taxon>
        <taxon>Alphaproteobacteria</taxon>
        <taxon>Sneathiellales</taxon>
        <taxon>Sneathiellaceae</taxon>
        <taxon>Sneathiella</taxon>
    </lineage>
</organism>
<protein>
    <submittedName>
        <fullName evidence="4">GNAT family N-acetyltransferase</fullName>
    </submittedName>
</protein>
<dbReference type="OrthoDB" id="7995647at2"/>
<dbReference type="Gene3D" id="3.40.630.30">
    <property type="match status" value="1"/>
</dbReference>
<accession>A0A845MCM7</accession>
<dbReference type="CDD" id="cd04301">
    <property type="entry name" value="NAT_SF"/>
    <property type="match status" value="1"/>
</dbReference>
<dbReference type="InterPro" id="IPR050832">
    <property type="entry name" value="Bact_Acetyltransf"/>
</dbReference>
<dbReference type="GO" id="GO:0016747">
    <property type="term" value="F:acyltransferase activity, transferring groups other than amino-acyl groups"/>
    <property type="evidence" value="ECO:0007669"/>
    <property type="project" value="InterPro"/>
</dbReference>
<keyword evidence="2" id="KW-0012">Acyltransferase</keyword>
<proteinExistence type="predicted"/>
<evidence type="ECO:0000313" key="5">
    <source>
        <dbReference type="Proteomes" id="UP000445696"/>
    </source>
</evidence>
<evidence type="ECO:0000313" key="4">
    <source>
        <dbReference type="EMBL" id="MZR21442.1"/>
    </source>
</evidence>
<dbReference type="InterPro" id="IPR000182">
    <property type="entry name" value="GNAT_dom"/>
</dbReference>
<name>A0A845MCM7_9PROT</name>